<evidence type="ECO:0000256" key="1">
    <source>
        <dbReference type="ARBA" id="ARBA00004533"/>
    </source>
</evidence>
<feature type="transmembrane region" description="Helical" evidence="7">
    <location>
        <begin position="12"/>
        <end position="37"/>
    </location>
</feature>
<comment type="caution">
    <text evidence="8">The sequence shown here is derived from an EMBL/GenBank/DDBJ whole genome shotgun (WGS) entry which is preliminary data.</text>
</comment>
<keyword evidence="5 7" id="KW-0472">Membrane</keyword>
<dbReference type="PIRSF" id="PIRSF026649">
    <property type="entry name" value="MsbB"/>
    <property type="match status" value="1"/>
</dbReference>
<comment type="subcellular location">
    <subcellularLocation>
        <location evidence="1">Cell inner membrane</location>
    </subcellularLocation>
</comment>
<protein>
    <submittedName>
        <fullName evidence="8">Lysophospholipid acyltransferase family protein</fullName>
    </submittedName>
</protein>
<dbReference type="InterPro" id="IPR004960">
    <property type="entry name" value="LipA_acyltrans"/>
</dbReference>
<keyword evidence="3" id="KW-0997">Cell inner membrane</keyword>
<keyword evidence="7" id="KW-0812">Transmembrane</keyword>
<keyword evidence="7" id="KW-1133">Transmembrane helix</keyword>
<dbReference type="PANTHER" id="PTHR30606:SF10">
    <property type="entry name" value="PHOSPHATIDYLINOSITOL MANNOSIDE ACYLTRANSFERASE"/>
    <property type="match status" value="1"/>
</dbReference>
<evidence type="ECO:0000256" key="3">
    <source>
        <dbReference type="ARBA" id="ARBA00022519"/>
    </source>
</evidence>
<evidence type="ECO:0000256" key="4">
    <source>
        <dbReference type="ARBA" id="ARBA00022679"/>
    </source>
</evidence>
<dbReference type="EMBL" id="JAJHJB010000002">
    <property type="protein sequence ID" value="MCC5464175.1"/>
    <property type="molecule type" value="Genomic_DNA"/>
</dbReference>
<proteinExistence type="predicted"/>
<evidence type="ECO:0000256" key="6">
    <source>
        <dbReference type="ARBA" id="ARBA00023315"/>
    </source>
</evidence>
<accession>A0ABS8HLX2</accession>
<dbReference type="Pfam" id="PF03279">
    <property type="entry name" value="Lip_A_acyltrans"/>
    <property type="match status" value="1"/>
</dbReference>
<evidence type="ECO:0000313" key="9">
    <source>
        <dbReference type="Proteomes" id="UP001165492"/>
    </source>
</evidence>
<name>A0ABS8HLX2_9FIRM</name>
<evidence type="ECO:0000256" key="2">
    <source>
        <dbReference type="ARBA" id="ARBA00022475"/>
    </source>
</evidence>
<keyword evidence="4" id="KW-0808">Transferase</keyword>
<evidence type="ECO:0000313" key="8">
    <source>
        <dbReference type="EMBL" id="MCC5464175.1"/>
    </source>
</evidence>
<keyword evidence="6 8" id="KW-0012">Acyltransferase</keyword>
<dbReference type="RefSeq" id="WP_229533691.1">
    <property type="nucleotide sequence ID" value="NZ_JAJHJB010000002.1"/>
</dbReference>
<dbReference type="PANTHER" id="PTHR30606">
    <property type="entry name" value="LIPID A BIOSYNTHESIS LAUROYL ACYLTRANSFERASE"/>
    <property type="match status" value="1"/>
</dbReference>
<evidence type="ECO:0000256" key="7">
    <source>
        <dbReference type="SAM" id="Phobius"/>
    </source>
</evidence>
<gene>
    <name evidence="8" type="ORF">LMF89_02205</name>
</gene>
<reference evidence="8" key="1">
    <citation type="submission" date="2021-11" db="EMBL/GenBank/DDBJ databases">
        <title>Description of a new species Pelosinus isolated from the bottom sediments of Lake Baikal.</title>
        <authorList>
            <person name="Zakharyuk A."/>
        </authorList>
    </citation>
    <scope>NUCLEOTIDE SEQUENCE</scope>
    <source>
        <strain evidence="8">Bkl1</strain>
    </source>
</reference>
<keyword evidence="2" id="KW-1003">Cell membrane</keyword>
<organism evidence="8 9">
    <name type="scientific">Pelosinus baikalensis</name>
    <dbReference type="NCBI Taxonomy" id="2892015"/>
    <lineage>
        <taxon>Bacteria</taxon>
        <taxon>Bacillati</taxon>
        <taxon>Bacillota</taxon>
        <taxon>Negativicutes</taxon>
        <taxon>Selenomonadales</taxon>
        <taxon>Sporomusaceae</taxon>
        <taxon>Pelosinus</taxon>
    </lineage>
</organism>
<dbReference type="Proteomes" id="UP001165492">
    <property type="component" value="Unassembled WGS sequence"/>
</dbReference>
<evidence type="ECO:0000256" key="5">
    <source>
        <dbReference type="ARBA" id="ARBA00023136"/>
    </source>
</evidence>
<keyword evidence="9" id="KW-1185">Reference proteome</keyword>
<dbReference type="GO" id="GO:0016746">
    <property type="term" value="F:acyltransferase activity"/>
    <property type="evidence" value="ECO:0007669"/>
    <property type="project" value="UniProtKB-KW"/>
</dbReference>
<sequence>MSNAWQYYLLKMLSFLICLLPYKGVLLLGKILGKLYYRIAARQRRRALLQIQESLGISLEAAQKHIDSLFIKLGQTFVEMLYMPALTLENLHQYITIENRHFLAEAVEQGRGVVLLTAHVGNWEWLGASLAMDGFPVAAVIKRQPNDQHTRILNEYREMVGMEIFARGTTELVSAARALKKGKILGFLADQDAGTTGLFIEFLGKMSSTPTGPTVFAKKFKAPVVPVFMVRKPEGGHRIIIHEPFYYEDTGNEVEDNYKITVKMTNIIENTIREYPDEWLWFQKRWNTAYSETDVKYEQSISPERIGKQA</sequence>
<dbReference type="CDD" id="cd07984">
    <property type="entry name" value="LPLAT_LABLAT-like"/>
    <property type="match status" value="1"/>
</dbReference>